<dbReference type="InterPro" id="IPR036047">
    <property type="entry name" value="F-box-like_dom_sf"/>
</dbReference>
<comment type="caution">
    <text evidence="2">The sequence shown here is derived from an EMBL/GenBank/DDBJ whole genome shotgun (WGS) entry which is preliminary data.</text>
</comment>
<dbReference type="PROSITE" id="PS50181">
    <property type="entry name" value="FBOX"/>
    <property type="match status" value="1"/>
</dbReference>
<dbReference type="PANTHER" id="PTHR31672">
    <property type="entry name" value="BNACNNG10540D PROTEIN"/>
    <property type="match status" value="1"/>
</dbReference>
<dbReference type="InterPro" id="IPR001810">
    <property type="entry name" value="F-box_dom"/>
</dbReference>
<protein>
    <recommendedName>
        <fullName evidence="1">F-box domain-containing protein</fullName>
    </recommendedName>
</protein>
<gene>
    <name evidence="2" type="ORF">SASPL_146123</name>
</gene>
<dbReference type="AlphaFoldDB" id="A0A8X8WJS3"/>
<reference evidence="2" key="2">
    <citation type="submission" date="2020-08" db="EMBL/GenBank/DDBJ databases">
        <title>Plant Genome Project.</title>
        <authorList>
            <person name="Zhang R.-G."/>
        </authorList>
    </citation>
    <scope>NUCLEOTIDE SEQUENCE</scope>
    <source>
        <strain evidence="2">Huo1</strain>
        <tissue evidence="2">Leaf</tissue>
    </source>
</reference>
<accession>A0A8X8WJS3</accession>
<proteinExistence type="predicted"/>
<dbReference type="SUPFAM" id="SSF81383">
    <property type="entry name" value="F-box domain"/>
    <property type="match status" value="1"/>
</dbReference>
<dbReference type="PANTHER" id="PTHR31672:SF2">
    <property type="entry name" value="F-BOX DOMAIN-CONTAINING PROTEIN"/>
    <property type="match status" value="1"/>
</dbReference>
<dbReference type="Pfam" id="PF00646">
    <property type="entry name" value="F-box"/>
    <property type="match status" value="1"/>
</dbReference>
<keyword evidence="3" id="KW-1185">Reference proteome</keyword>
<evidence type="ECO:0000313" key="2">
    <source>
        <dbReference type="EMBL" id="KAG6395478.1"/>
    </source>
</evidence>
<dbReference type="InterPro" id="IPR050796">
    <property type="entry name" value="SCF_F-box_component"/>
</dbReference>
<feature type="domain" description="F-box" evidence="1">
    <location>
        <begin position="1"/>
        <end position="40"/>
    </location>
</feature>
<organism evidence="2">
    <name type="scientific">Salvia splendens</name>
    <name type="common">Scarlet sage</name>
    <dbReference type="NCBI Taxonomy" id="180675"/>
    <lineage>
        <taxon>Eukaryota</taxon>
        <taxon>Viridiplantae</taxon>
        <taxon>Streptophyta</taxon>
        <taxon>Embryophyta</taxon>
        <taxon>Tracheophyta</taxon>
        <taxon>Spermatophyta</taxon>
        <taxon>Magnoliopsida</taxon>
        <taxon>eudicotyledons</taxon>
        <taxon>Gunneridae</taxon>
        <taxon>Pentapetalae</taxon>
        <taxon>asterids</taxon>
        <taxon>lamiids</taxon>
        <taxon>Lamiales</taxon>
        <taxon>Lamiaceae</taxon>
        <taxon>Nepetoideae</taxon>
        <taxon>Mentheae</taxon>
        <taxon>Salviinae</taxon>
        <taxon>Salvia</taxon>
        <taxon>Salvia subgen. Calosphace</taxon>
        <taxon>core Calosphace</taxon>
    </lineage>
</organism>
<dbReference type="SMART" id="SM00256">
    <property type="entry name" value="FBOX"/>
    <property type="match status" value="1"/>
</dbReference>
<evidence type="ECO:0000313" key="3">
    <source>
        <dbReference type="Proteomes" id="UP000298416"/>
    </source>
</evidence>
<reference evidence="2" key="1">
    <citation type="submission" date="2018-01" db="EMBL/GenBank/DDBJ databases">
        <authorList>
            <person name="Mao J.F."/>
        </authorList>
    </citation>
    <scope>NUCLEOTIDE SEQUENCE</scope>
    <source>
        <strain evidence="2">Huo1</strain>
        <tissue evidence="2">Leaf</tissue>
    </source>
</reference>
<sequence length="269" mass="30970">MNNDVMSEILLCLPVQSLLRFRAVCKTWGNLIDSQRFRKLHTHNNDSNKSDDMVNLQLTHSNEQDKMCLHVTFPDVGHRVQKELSIKLQCNRKSLLAYKFERFNVLSLRLVDTVKGLICINPTNFRVPIAICNPFLGELKLLPLLKHLPLSTPRVKYTPARMKCFVKSRLFNFPICESDNLVRIYESRCAGSELSWNHVMNVRVPLSGSEVHLCMTSCVFFVHKSSVFVYGYSARKFICMHSVLDLMYDCREVISMEGIVEYKGGFVSL</sequence>
<dbReference type="EMBL" id="PNBA02000017">
    <property type="protein sequence ID" value="KAG6395478.1"/>
    <property type="molecule type" value="Genomic_DNA"/>
</dbReference>
<dbReference type="Proteomes" id="UP000298416">
    <property type="component" value="Unassembled WGS sequence"/>
</dbReference>
<dbReference type="Gene3D" id="1.20.1280.50">
    <property type="match status" value="1"/>
</dbReference>
<name>A0A8X8WJS3_SALSN</name>
<evidence type="ECO:0000259" key="1">
    <source>
        <dbReference type="PROSITE" id="PS50181"/>
    </source>
</evidence>
<dbReference type="CDD" id="cd22157">
    <property type="entry name" value="F-box_AtFBW1-like"/>
    <property type="match status" value="1"/>
</dbReference>